<evidence type="ECO:0000313" key="7">
    <source>
        <dbReference type="Proteomes" id="UP001162131"/>
    </source>
</evidence>
<dbReference type="EMBL" id="CAJZBQ010000020">
    <property type="protein sequence ID" value="CAG9318177.1"/>
    <property type="molecule type" value="Genomic_DNA"/>
</dbReference>
<reference evidence="6" key="1">
    <citation type="submission" date="2021-09" db="EMBL/GenBank/DDBJ databases">
        <authorList>
            <consortium name="AG Swart"/>
            <person name="Singh M."/>
            <person name="Singh A."/>
            <person name="Seah K."/>
            <person name="Emmerich C."/>
        </authorList>
    </citation>
    <scope>NUCLEOTIDE SEQUENCE</scope>
    <source>
        <strain evidence="6">ATCC30299</strain>
    </source>
</reference>
<evidence type="ECO:0000256" key="3">
    <source>
        <dbReference type="ARBA" id="ARBA00023212"/>
    </source>
</evidence>
<dbReference type="AlphaFoldDB" id="A0AAU9J2K7"/>
<dbReference type="Pfam" id="PF02187">
    <property type="entry name" value="GAS2"/>
    <property type="match status" value="1"/>
</dbReference>
<evidence type="ECO:0000256" key="2">
    <source>
        <dbReference type="ARBA" id="ARBA00022490"/>
    </source>
</evidence>
<sequence>MEGKYYELQLELREVTGAPEGPVSCRVNVGGIEDILEGRSPLSLILDDVSSNTMLSLVLEQGSEVIGGFKFSLLTLFGESLSGKVEKWIRLKEETGKDVRIKLAANLQTAKMDTQPSQPDESYARRPREVEAKCPYVDHLASGKKRNEEPLEEIWKERVYNYDPLGNNVIRITLEPDGRFNQNLEPVPVNLNNLEELELASLEEAGGIQLKKIIKELSEKIKKPRTQAQQLPYLRNTLQVKIGERRDLQQSLEESANDLNKQAEDRVENIQDLLKKRQEMAEKLLEKQKKSREIEQEIDGIKAEVQQANRDFLRIQAFNKRKNDVEELAGKIHELLKDSLAKETELEKTINDEKAKMDEKKKLIEQNRDKLADENKTIQAQISVVSEKYKNSSALNEELKDRVRTLKLQYGEGQNYKQVITEARTASSLDANKREHGQEALKELVNLIDTQSSEFIQKQKSLIASKKSQTQNILEIDQDLNTKDQQTLELKRKLYLASNNQITLEQICCIKADLSQLIDELSKLHKIHSEGRDHILRDLDSGSEFVLKEAEKILEEARNIDPMIDAIDEKDFELDNLKGIVGEIKARNPPYMPNKDDPLDIALGEYLNSRDRDLPIPFTREDEGIYLFGTKRVFLKLENGDIKIRVGGGYTTIDEFIEIYTEIELENQEQTLQESLPKLSQSLSRFSQNPSVGMSPQRAARIISNTVEAIAEGSPLKKSTPHRRVPSGKFK</sequence>
<dbReference type="PROSITE" id="PS51460">
    <property type="entry name" value="GAR"/>
    <property type="match status" value="1"/>
</dbReference>
<evidence type="ECO:0000259" key="5">
    <source>
        <dbReference type="PROSITE" id="PS51460"/>
    </source>
</evidence>
<feature type="coiled-coil region" evidence="4">
    <location>
        <begin position="245"/>
        <end position="311"/>
    </location>
</feature>
<dbReference type="GO" id="GO:0005856">
    <property type="term" value="C:cytoskeleton"/>
    <property type="evidence" value="ECO:0007669"/>
    <property type="project" value="UniProtKB-SubCell"/>
</dbReference>
<comment type="subcellular location">
    <subcellularLocation>
        <location evidence="1">Cytoplasm</location>
        <location evidence="1">Cytoskeleton</location>
    </subcellularLocation>
</comment>
<accession>A0AAU9J2K7</accession>
<keyword evidence="4" id="KW-0175">Coiled coil</keyword>
<proteinExistence type="predicted"/>
<dbReference type="Proteomes" id="UP001162131">
    <property type="component" value="Unassembled WGS sequence"/>
</dbReference>
<keyword evidence="2" id="KW-0963">Cytoplasm</keyword>
<keyword evidence="7" id="KW-1185">Reference proteome</keyword>
<name>A0AAU9J2K7_9CILI</name>
<feature type="domain" description="GAR" evidence="5">
    <location>
        <begin position="594"/>
        <end position="664"/>
    </location>
</feature>
<protein>
    <recommendedName>
        <fullName evidence="5">GAR domain-containing protein</fullName>
    </recommendedName>
</protein>
<dbReference type="InterPro" id="IPR036534">
    <property type="entry name" value="GAR_dom_sf"/>
</dbReference>
<evidence type="ECO:0000256" key="4">
    <source>
        <dbReference type="SAM" id="Coils"/>
    </source>
</evidence>
<keyword evidence="3" id="KW-0206">Cytoskeleton</keyword>
<organism evidence="6 7">
    <name type="scientific">Blepharisma stoltei</name>
    <dbReference type="NCBI Taxonomy" id="1481888"/>
    <lineage>
        <taxon>Eukaryota</taxon>
        <taxon>Sar</taxon>
        <taxon>Alveolata</taxon>
        <taxon>Ciliophora</taxon>
        <taxon>Postciliodesmatophora</taxon>
        <taxon>Heterotrichea</taxon>
        <taxon>Heterotrichida</taxon>
        <taxon>Blepharismidae</taxon>
        <taxon>Blepharisma</taxon>
    </lineage>
</organism>
<dbReference type="Gene3D" id="3.30.920.20">
    <property type="entry name" value="Gas2-like domain"/>
    <property type="match status" value="1"/>
</dbReference>
<dbReference type="SUPFAM" id="SSF143575">
    <property type="entry name" value="GAS2 domain-like"/>
    <property type="match status" value="1"/>
</dbReference>
<feature type="coiled-coil region" evidence="4">
    <location>
        <begin position="343"/>
        <end position="409"/>
    </location>
</feature>
<dbReference type="GO" id="GO:0008017">
    <property type="term" value="F:microtubule binding"/>
    <property type="evidence" value="ECO:0007669"/>
    <property type="project" value="InterPro"/>
</dbReference>
<evidence type="ECO:0000313" key="6">
    <source>
        <dbReference type="EMBL" id="CAG9318177.1"/>
    </source>
</evidence>
<dbReference type="InterPro" id="IPR003108">
    <property type="entry name" value="GAR_dom"/>
</dbReference>
<gene>
    <name evidence="6" type="ORF">BSTOLATCC_MIC20658</name>
</gene>
<comment type="caution">
    <text evidence="6">The sequence shown here is derived from an EMBL/GenBank/DDBJ whole genome shotgun (WGS) entry which is preliminary data.</text>
</comment>
<evidence type="ECO:0000256" key="1">
    <source>
        <dbReference type="ARBA" id="ARBA00004245"/>
    </source>
</evidence>